<reference evidence="1 2" key="1">
    <citation type="journal article" date="2023" name="Plant Dis.">
        <title>First Report of Diplodia intermedia Causing Canker and Dieback Diseases on Apple Trees in Canada.</title>
        <authorList>
            <person name="Ellouze W."/>
            <person name="Ilyukhin E."/>
            <person name="Sulman M."/>
            <person name="Ali S."/>
        </authorList>
    </citation>
    <scope>NUCLEOTIDE SEQUENCE [LARGE SCALE GENOMIC DNA]</scope>
    <source>
        <strain evidence="1 2">M45-28</strain>
    </source>
</reference>
<sequence length="458" mass="51483">MAPEPPIYKLPTEVLELILEETGDKEEHKKQCFVSKRFRYIAQRLLFKKLTIWYHNIVPATKLFLLREDLAKSLQSLTVVFNQTGPPALLVENFRFAREVHVPEQPEGTFMHAASKVLSETVDTALKMFWLTELGKKQPDAYLALLLTILPAVKTAYMQINDLQDHRMSFLELALTTVAKTYATTPAGEKPRYLMGMLEKLTIMHASLEIPCSSLSALFTAPCLKKIDMDSYTSPSMSLDILPTRTKITNIDLNTYHLEASFLSALVRASPLLTNLIVSCGMPEQINNWLEPVCDAISKRASTIEVLALLTTIREGIHLIPIHFESLASFRKLKVLDIPEALLLGCPPQIEDRSLFSNTLPSSLQRLRLSSCTSTDLEALASIADAGRDSFPDLQLICMDFGRVADTQDKEVEQLIKDLVEVAKSLKNSIRAHLYWHMQTLHTPAADAALQQFFDDNL</sequence>
<comment type="caution">
    <text evidence="1">The sequence shown here is derived from an EMBL/GenBank/DDBJ whole genome shotgun (WGS) entry which is preliminary data.</text>
</comment>
<dbReference type="EMBL" id="JAKEKT020000025">
    <property type="protein sequence ID" value="KAL1643882.1"/>
    <property type="molecule type" value="Genomic_DNA"/>
</dbReference>
<evidence type="ECO:0000313" key="1">
    <source>
        <dbReference type="EMBL" id="KAL1643882.1"/>
    </source>
</evidence>
<keyword evidence="2" id="KW-1185">Reference proteome</keyword>
<dbReference type="SUPFAM" id="SSF52047">
    <property type="entry name" value="RNI-like"/>
    <property type="match status" value="1"/>
</dbReference>
<dbReference type="Gene3D" id="3.80.10.10">
    <property type="entry name" value="Ribonuclease Inhibitor"/>
    <property type="match status" value="1"/>
</dbReference>
<proteinExistence type="predicted"/>
<name>A0ABR3TT18_9PEZI</name>
<organism evidence="1 2">
    <name type="scientific">Diplodia intermedia</name>
    <dbReference type="NCBI Taxonomy" id="856260"/>
    <lineage>
        <taxon>Eukaryota</taxon>
        <taxon>Fungi</taxon>
        <taxon>Dikarya</taxon>
        <taxon>Ascomycota</taxon>
        <taxon>Pezizomycotina</taxon>
        <taxon>Dothideomycetes</taxon>
        <taxon>Dothideomycetes incertae sedis</taxon>
        <taxon>Botryosphaeriales</taxon>
        <taxon>Botryosphaeriaceae</taxon>
        <taxon>Diplodia</taxon>
    </lineage>
</organism>
<evidence type="ECO:0000313" key="2">
    <source>
        <dbReference type="Proteomes" id="UP001521184"/>
    </source>
</evidence>
<gene>
    <name evidence="1" type="ORF">SLS58_004555</name>
</gene>
<protein>
    <recommendedName>
        <fullName evidence="3">F-box domain-containing protein</fullName>
    </recommendedName>
</protein>
<accession>A0ABR3TT18</accession>
<dbReference type="InterPro" id="IPR032675">
    <property type="entry name" value="LRR_dom_sf"/>
</dbReference>
<evidence type="ECO:0008006" key="3">
    <source>
        <dbReference type="Google" id="ProtNLM"/>
    </source>
</evidence>
<dbReference type="Proteomes" id="UP001521184">
    <property type="component" value="Unassembled WGS sequence"/>
</dbReference>